<feature type="compositionally biased region" description="Basic and acidic residues" evidence="1">
    <location>
        <begin position="78"/>
        <end position="87"/>
    </location>
</feature>
<dbReference type="EMBL" id="AOIV01000027">
    <property type="protein sequence ID" value="ELZ29973.1"/>
    <property type="molecule type" value="Genomic_DNA"/>
</dbReference>
<dbReference type="Gene3D" id="3.60.21.70">
    <property type="entry name" value="PhoD-like phosphatase"/>
    <property type="match status" value="1"/>
</dbReference>
<dbReference type="RefSeq" id="WP_008387423.1">
    <property type="nucleotide sequence ID" value="NZ_AOIV01000027.1"/>
</dbReference>
<evidence type="ECO:0000313" key="4">
    <source>
        <dbReference type="EMBL" id="ELZ29973.1"/>
    </source>
</evidence>
<dbReference type="Proteomes" id="UP000011513">
    <property type="component" value="Unassembled WGS sequence"/>
</dbReference>
<keyword evidence="5" id="KW-1185">Reference proteome</keyword>
<dbReference type="Pfam" id="PF09423">
    <property type="entry name" value="PhoD"/>
    <property type="match status" value="1"/>
</dbReference>
<evidence type="ECO:0000256" key="1">
    <source>
        <dbReference type="SAM" id="MobiDB-lite"/>
    </source>
</evidence>
<gene>
    <name evidence="4" type="ORF">C474_13101</name>
</gene>
<dbReference type="InterPro" id="IPR038607">
    <property type="entry name" value="PhoD-like_sf"/>
</dbReference>
<name>M0D554_HALPD</name>
<feature type="domain" description="Phospholipase D N-terminal" evidence="3">
    <location>
        <begin position="37"/>
        <end position="129"/>
    </location>
</feature>
<protein>
    <submittedName>
        <fullName evidence="4">Alkaline phosphatase</fullName>
    </submittedName>
</protein>
<dbReference type="SUPFAM" id="SSF56300">
    <property type="entry name" value="Metallo-dependent phosphatases"/>
    <property type="match status" value="1"/>
</dbReference>
<dbReference type="InterPro" id="IPR032093">
    <property type="entry name" value="PhoD_N"/>
</dbReference>
<feature type="domain" description="PhoD-like phosphatase metallophosphatase" evidence="2">
    <location>
        <begin position="142"/>
        <end position="509"/>
    </location>
</feature>
<dbReference type="PANTHER" id="PTHR43606:SF2">
    <property type="entry name" value="ALKALINE PHOSPHATASE FAMILY PROTEIN (AFU_ORTHOLOGUE AFUA_5G03860)"/>
    <property type="match status" value="1"/>
</dbReference>
<dbReference type="CDD" id="cd07389">
    <property type="entry name" value="MPP_PhoD"/>
    <property type="match status" value="1"/>
</dbReference>
<dbReference type="PATRIC" id="fig|1227487.5.peg.2651"/>
<reference evidence="4 5" key="1">
    <citation type="journal article" date="2014" name="PLoS Genet.">
        <title>Phylogenetically driven sequencing of extremely halophilic archaea reveals strategies for static and dynamic osmo-response.</title>
        <authorList>
            <person name="Becker E.A."/>
            <person name="Seitzer P.M."/>
            <person name="Tritt A."/>
            <person name="Larsen D."/>
            <person name="Krusor M."/>
            <person name="Yao A.I."/>
            <person name="Wu D."/>
            <person name="Madern D."/>
            <person name="Eisen J.A."/>
            <person name="Darling A.E."/>
            <person name="Facciotti M.T."/>
        </authorList>
    </citation>
    <scope>NUCLEOTIDE SEQUENCE [LARGE SCALE GENOMIC DNA]</scope>
    <source>
        <strain evidence="4 5">JCM 14848</strain>
    </source>
</reference>
<dbReference type="AlphaFoldDB" id="M0D554"/>
<feature type="region of interest" description="Disordered" evidence="1">
    <location>
        <begin position="1"/>
        <end position="47"/>
    </location>
</feature>
<proteinExistence type="predicted"/>
<feature type="region of interest" description="Disordered" evidence="1">
    <location>
        <begin position="59"/>
        <end position="87"/>
    </location>
</feature>
<dbReference type="Gene3D" id="2.60.40.380">
    <property type="entry name" value="Purple acid phosphatase-like, N-terminal"/>
    <property type="match status" value="1"/>
</dbReference>
<comment type="caution">
    <text evidence="4">The sequence shown here is derived from an EMBL/GenBank/DDBJ whole genome shotgun (WGS) entry which is preliminary data.</text>
</comment>
<dbReference type="InterPro" id="IPR029052">
    <property type="entry name" value="Metallo-depent_PP-like"/>
</dbReference>
<organism evidence="4 5">
    <name type="scientific">Halogeometricum pallidum JCM 14848</name>
    <dbReference type="NCBI Taxonomy" id="1227487"/>
    <lineage>
        <taxon>Archaea</taxon>
        <taxon>Methanobacteriati</taxon>
        <taxon>Methanobacteriota</taxon>
        <taxon>Stenosarchaea group</taxon>
        <taxon>Halobacteria</taxon>
        <taxon>Halobacteriales</taxon>
        <taxon>Haloferacaceae</taxon>
        <taxon>Halogeometricum</taxon>
    </lineage>
</organism>
<dbReference type="Pfam" id="PF16655">
    <property type="entry name" value="PhoD_N"/>
    <property type="match status" value="1"/>
</dbReference>
<dbReference type="eggNOG" id="arCOG09293">
    <property type="taxonomic scope" value="Archaea"/>
</dbReference>
<dbReference type="InterPro" id="IPR052900">
    <property type="entry name" value="Phospholipid_Metab_Enz"/>
</dbReference>
<evidence type="ECO:0000313" key="5">
    <source>
        <dbReference type="Proteomes" id="UP000011513"/>
    </source>
</evidence>
<accession>M0D554</accession>
<dbReference type="InParanoid" id="M0D554"/>
<evidence type="ECO:0000259" key="3">
    <source>
        <dbReference type="Pfam" id="PF16655"/>
    </source>
</evidence>
<evidence type="ECO:0000259" key="2">
    <source>
        <dbReference type="Pfam" id="PF09423"/>
    </source>
</evidence>
<sequence length="550" mass="60716">MSAREARLDPPIQPGETDPVSDLDATGRDDGTVFPQSVASGGPTPSGVLLWTRVASDARDPDEPLGVEVAPTPSFDDPPLRREIPPERLHTGSDYTVRVDLDGRLDPDSTYYYRFAYRGQKSPMGRCQTLPRPDASPDSLRLALICCQDYQNGYYGALARVAEDDVDFVVHLGDYIYESAAHQYSGLGSERYRSIRLPSGNDLASSLADFRKLYRTYMSDPHLQRLHRRHTVIRTWDDHAVGNNRYWDYEADAPVLPTHPRGDDPEFAARLTAAGIQAWWEFTPARVGYDPDADHLHDAFELYRAFSFGDLATLVLTDERLFRTPPPGAGTWRPGWFGGRSDPDQTMLGGDQRAWFLNAMRESETTWTAWANEVLFSPFQVGVGAATLRPKTDSWDGYPLARERLARGIESDATSNLVALTGDLHSYLASTMPTADGAADERRGLGPEFMTPAVTSVNLTEAVGLDEGVVGRVAGGIVSRVARAMNPHFALFDSSRWGYSVVEFTPEESSYTAYAVDKTVDSADASRSVVARLRVPTGGVEPRPMERRSG</sequence>
<dbReference type="OrthoDB" id="304816at2157"/>
<dbReference type="InterPro" id="IPR018946">
    <property type="entry name" value="PhoD-like_MPP"/>
</dbReference>
<dbReference type="PANTHER" id="PTHR43606">
    <property type="entry name" value="PHOSPHATASE, PUTATIVE (AFU_ORTHOLOGUE AFUA_6G08710)-RELATED"/>
    <property type="match status" value="1"/>
</dbReference>